<keyword evidence="1 8" id="KW-0813">Transport</keyword>
<feature type="chain" id="PRO_5003540927" description="Putative manganese efflux pump MntP" evidence="9">
    <location>
        <begin position="20"/>
        <end position="186"/>
    </location>
</feature>
<comment type="function">
    <text evidence="8">Probably functions as a manganese efflux pump.</text>
</comment>
<evidence type="ECO:0000313" key="11">
    <source>
        <dbReference type="Proteomes" id="UP000005730"/>
    </source>
</evidence>
<dbReference type="EMBL" id="CM001377">
    <property type="protein sequence ID" value="EHM09470.1"/>
    <property type="molecule type" value="Genomic_DNA"/>
</dbReference>
<organism evidence="10 11">
    <name type="scientific">Thermanaerovibrio velox DSM 12556</name>
    <dbReference type="NCBI Taxonomy" id="926567"/>
    <lineage>
        <taxon>Bacteria</taxon>
        <taxon>Thermotogati</taxon>
        <taxon>Synergistota</taxon>
        <taxon>Synergistia</taxon>
        <taxon>Synergistales</taxon>
        <taxon>Synergistaceae</taxon>
        <taxon>Thermanaerovibrio</taxon>
    </lineage>
</organism>
<evidence type="ECO:0000256" key="7">
    <source>
        <dbReference type="ARBA" id="ARBA00023211"/>
    </source>
</evidence>
<reference evidence="10 11" key="1">
    <citation type="submission" date="2011-10" db="EMBL/GenBank/DDBJ databases">
        <title>The Noncontiguous Finished genome of Thermanaerovibrio velox DSM 12556.</title>
        <authorList>
            <consortium name="US DOE Joint Genome Institute (JGI-PGF)"/>
            <person name="Lucas S."/>
            <person name="Copeland A."/>
            <person name="Lapidus A."/>
            <person name="Glavina del Rio T."/>
            <person name="Dalin E."/>
            <person name="Tice H."/>
            <person name="Bruce D."/>
            <person name="Goodwin L."/>
            <person name="Pitluck S."/>
            <person name="Peters L."/>
            <person name="Mikhailova N."/>
            <person name="Teshima H."/>
            <person name="Kyrpides N."/>
            <person name="Mavromatis K."/>
            <person name="Ivanova N."/>
            <person name="Markowitz V."/>
            <person name="Cheng J.-F."/>
            <person name="Hugenholtz P."/>
            <person name="Woyke T."/>
            <person name="Wu D."/>
            <person name="Spring S."/>
            <person name="Brambilla E.-M."/>
            <person name="Klenk H.-P."/>
            <person name="Eisen J.A."/>
        </authorList>
    </citation>
    <scope>NUCLEOTIDE SEQUENCE [LARGE SCALE GENOMIC DNA]</scope>
    <source>
        <strain evidence="10 11">DSM 12556</strain>
    </source>
</reference>
<keyword evidence="7 8" id="KW-0464">Manganese</keyword>
<keyword evidence="3 8" id="KW-0812">Transmembrane</keyword>
<evidence type="ECO:0000256" key="9">
    <source>
        <dbReference type="SAM" id="SignalP"/>
    </source>
</evidence>
<dbReference type="Pfam" id="PF02659">
    <property type="entry name" value="Mntp"/>
    <property type="match status" value="1"/>
</dbReference>
<feature type="transmembrane region" description="Helical" evidence="8">
    <location>
        <begin position="35"/>
        <end position="55"/>
    </location>
</feature>
<keyword evidence="11" id="KW-1185">Reference proteome</keyword>
<dbReference type="Proteomes" id="UP000005730">
    <property type="component" value="Chromosome"/>
</dbReference>
<dbReference type="GO" id="GO:0005384">
    <property type="term" value="F:manganese ion transmembrane transporter activity"/>
    <property type="evidence" value="ECO:0007669"/>
    <property type="project" value="UniProtKB-UniRule"/>
</dbReference>
<keyword evidence="4 8" id="KW-1133">Transmembrane helix</keyword>
<dbReference type="InterPro" id="IPR022929">
    <property type="entry name" value="Put_MntP"/>
</dbReference>
<comment type="subcellular location">
    <subcellularLocation>
        <location evidence="8">Cell membrane</location>
        <topology evidence="8">Multi-pass membrane protein</topology>
    </subcellularLocation>
</comment>
<evidence type="ECO:0000256" key="5">
    <source>
        <dbReference type="ARBA" id="ARBA00023065"/>
    </source>
</evidence>
<feature type="signal peptide" evidence="9">
    <location>
        <begin position="1"/>
        <end position="19"/>
    </location>
</feature>
<dbReference type="PANTHER" id="PTHR35529:SF1">
    <property type="entry name" value="MANGANESE EFFLUX PUMP MNTP-RELATED"/>
    <property type="match status" value="1"/>
</dbReference>
<evidence type="ECO:0000256" key="3">
    <source>
        <dbReference type="ARBA" id="ARBA00022692"/>
    </source>
</evidence>
<evidence type="ECO:0000256" key="6">
    <source>
        <dbReference type="ARBA" id="ARBA00023136"/>
    </source>
</evidence>
<proteinExistence type="inferred from homology"/>
<dbReference type="PANTHER" id="PTHR35529">
    <property type="entry name" value="MANGANESE EFFLUX PUMP MNTP-RELATED"/>
    <property type="match status" value="1"/>
</dbReference>
<dbReference type="GO" id="GO:0005886">
    <property type="term" value="C:plasma membrane"/>
    <property type="evidence" value="ECO:0007669"/>
    <property type="project" value="UniProtKB-SubCell"/>
</dbReference>
<dbReference type="InterPro" id="IPR003810">
    <property type="entry name" value="Mntp/YtaF"/>
</dbReference>
<feature type="transmembrane region" description="Helical" evidence="8">
    <location>
        <begin position="164"/>
        <end position="182"/>
    </location>
</feature>
<evidence type="ECO:0000256" key="4">
    <source>
        <dbReference type="ARBA" id="ARBA00022989"/>
    </source>
</evidence>
<evidence type="ECO:0000256" key="1">
    <source>
        <dbReference type="ARBA" id="ARBA00022448"/>
    </source>
</evidence>
<dbReference type="STRING" id="926567.TheveDRAFT_0300"/>
<comment type="similarity">
    <text evidence="8">Belongs to the MntP (TC 9.B.29) family.</text>
</comment>
<keyword evidence="6 8" id="KW-0472">Membrane</keyword>
<comment type="caution">
    <text evidence="8">Lacks conserved residue(s) required for the propagation of feature annotation.</text>
</comment>
<dbReference type="HOGENOM" id="CLU_096410_3_0_0"/>
<dbReference type="eggNOG" id="COG1971">
    <property type="taxonomic scope" value="Bacteria"/>
</dbReference>
<dbReference type="AlphaFoldDB" id="H0UP57"/>
<name>H0UP57_9BACT</name>
<dbReference type="HAMAP" id="MF_01521">
    <property type="entry name" value="MntP_pump"/>
    <property type="match status" value="1"/>
</dbReference>
<keyword evidence="5 8" id="KW-0406">Ion transport</keyword>
<protein>
    <recommendedName>
        <fullName evidence="8">Putative manganese efflux pump MntP</fullName>
    </recommendedName>
</protein>
<gene>
    <name evidence="8" type="primary">mntP</name>
    <name evidence="10" type="ORF">TheveDRAFT_0300</name>
</gene>
<evidence type="ECO:0000256" key="2">
    <source>
        <dbReference type="ARBA" id="ARBA00022475"/>
    </source>
</evidence>
<feature type="transmembrane region" description="Helical" evidence="8">
    <location>
        <begin position="138"/>
        <end position="158"/>
    </location>
</feature>
<feature type="transmembrane region" description="Helical" evidence="8">
    <location>
        <begin position="105"/>
        <end position="126"/>
    </location>
</feature>
<accession>H0UP57</accession>
<sequence length="186" mass="19293">MDLLFSLALGLSLSMDAFAVSCAMGVCGLSDMKGALKLSLSFGFFQAIMPLLGWLGASSFGKYLGRVDHWVALGALSFVGVKMILEGREKLRGETCPASLDLGPGRLLTLSIGTSIDALAVGVGFIGMRLNVPFTSAVIGLVTFLVCLLGVLGSGRLFKPRGGAFEIAGGAVLIIIGVKIMLEHLG</sequence>
<evidence type="ECO:0000256" key="8">
    <source>
        <dbReference type="HAMAP-Rule" id="MF_01521"/>
    </source>
</evidence>
<evidence type="ECO:0000313" key="10">
    <source>
        <dbReference type="EMBL" id="EHM09470.1"/>
    </source>
</evidence>
<keyword evidence="2 8" id="KW-1003">Cell membrane</keyword>
<keyword evidence="9" id="KW-0732">Signal</keyword>